<dbReference type="GO" id="GO:0046872">
    <property type="term" value="F:metal ion binding"/>
    <property type="evidence" value="ECO:0007669"/>
    <property type="project" value="UniProtKB-KW"/>
</dbReference>
<dbReference type="EMBL" id="DS022243">
    <property type="protein sequence ID" value="EWG38470.1"/>
    <property type="molecule type" value="Genomic_DNA"/>
</dbReference>
<proteinExistence type="predicted"/>
<dbReference type="SUPFAM" id="SSF54593">
    <property type="entry name" value="Glyoxalase/Bleomycin resistance protein/Dihydroxybiphenyl dioxygenase"/>
    <property type="match status" value="1"/>
</dbReference>
<dbReference type="EMBL" id="CM000583">
    <property type="protein sequence ID" value="EWG38470.1"/>
    <property type="molecule type" value="Genomic_DNA"/>
</dbReference>
<evidence type="ECO:0000313" key="3">
    <source>
        <dbReference type="EMBL" id="EWG38470.1"/>
    </source>
</evidence>
<dbReference type="Proteomes" id="UP000009096">
    <property type="component" value="Chromosome 6"/>
</dbReference>
<accession>W7LSM8</accession>
<organism evidence="3 4">
    <name type="scientific">Gibberella moniliformis (strain M3125 / FGSC 7600)</name>
    <name type="common">Maize ear and stalk rot fungus</name>
    <name type="synonym">Fusarium verticillioides</name>
    <dbReference type="NCBI Taxonomy" id="334819"/>
    <lineage>
        <taxon>Eukaryota</taxon>
        <taxon>Fungi</taxon>
        <taxon>Dikarya</taxon>
        <taxon>Ascomycota</taxon>
        <taxon>Pezizomycotina</taxon>
        <taxon>Sordariomycetes</taxon>
        <taxon>Hypocreomycetidae</taxon>
        <taxon>Hypocreales</taxon>
        <taxon>Nectriaceae</taxon>
        <taxon>Fusarium</taxon>
        <taxon>Fusarium fujikuroi species complex</taxon>
    </lineage>
</organism>
<dbReference type="OrthoDB" id="16820at2759"/>
<dbReference type="PANTHER" id="PTHR10374:SF19">
    <property type="entry name" value="LYASE (GLO1), PUTATIVE (AFU_ORTHOLOGUE AFUA_2G13550)-RELATED"/>
    <property type="match status" value="1"/>
</dbReference>
<dbReference type="GeneID" id="30059948"/>
<evidence type="ECO:0000256" key="1">
    <source>
        <dbReference type="ARBA" id="ARBA00022723"/>
    </source>
</evidence>
<dbReference type="Gene3D" id="3.10.180.10">
    <property type="entry name" value="2,3-Dihydroxybiphenyl 1,2-Dioxygenase, domain 1"/>
    <property type="match status" value="1"/>
</dbReference>
<sequence>MASHNPTEGFRFNHIGLRVADLDRSIAFYSGIFGMKVVGRKEMKIATLVFLAYPDTAPPNTSMVAREGVLELVYSKSATSSGDHLAFPLIKLAFTVPDTPAAMEYIKSNNVKVLKDAGIASGPEEVARFVGSTPSDLQLDDEMWNALTAVPLIEDPDGYLIEIIPNSFESS</sequence>
<dbReference type="STRING" id="334819.W7LSM8"/>
<dbReference type="AlphaFoldDB" id="W7LSM8"/>
<keyword evidence="1" id="KW-0479">Metal-binding</keyword>
<dbReference type="InterPro" id="IPR029068">
    <property type="entry name" value="Glyas_Bleomycin-R_OHBP_Dase"/>
</dbReference>
<dbReference type="PROSITE" id="PS00934">
    <property type="entry name" value="GLYOXALASE_I_1"/>
    <property type="match status" value="1"/>
</dbReference>
<dbReference type="OMA" id="FRLTHVG"/>
<keyword evidence="4" id="KW-1185">Reference proteome</keyword>
<feature type="domain" description="VOC" evidence="2">
    <location>
        <begin position="11"/>
        <end position="166"/>
    </location>
</feature>
<protein>
    <recommendedName>
        <fullName evidence="2">VOC domain-containing protein</fullName>
    </recommendedName>
</protein>
<dbReference type="InterPro" id="IPR037523">
    <property type="entry name" value="VOC_core"/>
</dbReference>
<dbReference type="InterPro" id="IPR004360">
    <property type="entry name" value="Glyas_Fos-R_dOase_dom"/>
</dbReference>
<dbReference type="HOGENOM" id="CLU_046006_1_1_1"/>
<dbReference type="RefSeq" id="XP_018744661.1">
    <property type="nucleotide sequence ID" value="XM_018888680.1"/>
</dbReference>
<evidence type="ECO:0000313" key="4">
    <source>
        <dbReference type="Proteomes" id="UP000009096"/>
    </source>
</evidence>
<reference evidence="3 4" key="1">
    <citation type="journal article" date="2010" name="Nature">
        <title>Comparative genomics reveals mobile pathogenicity chromosomes in Fusarium.</title>
        <authorList>
            <person name="Ma L.J."/>
            <person name="van der Does H.C."/>
            <person name="Borkovich K.A."/>
            <person name="Coleman J.J."/>
            <person name="Daboussi M.J."/>
            <person name="Di Pietro A."/>
            <person name="Dufresne M."/>
            <person name="Freitag M."/>
            <person name="Grabherr M."/>
            <person name="Henrissat B."/>
            <person name="Houterman P.M."/>
            <person name="Kang S."/>
            <person name="Shim W.B."/>
            <person name="Woloshuk C."/>
            <person name="Xie X."/>
            <person name="Xu J.R."/>
            <person name="Antoniw J."/>
            <person name="Baker S.E."/>
            <person name="Bluhm B.H."/>
            <person name="Breakspear A."/>
            <person name="Brown D.W."/>
            <person name="Butchko R.A."/>
            <person name="Chapman S."/>
            <person name="Coulson R."/>
            <person name="Coutinho P.M."/>
            <person name="Danchin E.G."/>
            <person name="Diener A."/>
            <person name="Gale L.R."/>
            <person name="Gardiner D.M."/>
            <person name="Goff S."/>
            <person name="Hammond-Kosack K.E."/>
            <person name="Hilburn K."/>
            <person name="Hua-Van A."/>
            <person name="Jonkers W."/>
            <person name="Kazan K."/>
            <person name="Kodira C.D."/>
            <person name="Koehrsen M."/>
            <person name="Kumar L."/>
            <person name="Lee Y.H."/>
            <person name="Li L."/>
            <person name="Manners J.M."/>
            <person name="Miranda-Saavedra D."/>
            <person name="Mukherjee M."/>
            <person name="Park G."/>
            <person name="Park J."/>
            <person name="Park S.Y."/>
            <person name="Proctor R.H."/>
            <person name="Regev A."/>
            <person name="Ruiz-Roldan M.C."/>
            <person name="Sain D."/>
            <person name="Sakthikumar S."/>
            <person name="Sykes S."/>
            <person name="Schwartz D.C."/>
            <person name="Turgeon B.G."/>
            <person name="Wapinski I."/>
            <person name="Yoder O."/>
            <person name="Young S."/>
            <person name="Zeng Q."/>
            <person name="Zhou S."/>
            <person name="Galagan J."/>
            <person name="Cuomo C.A."/>
            <person name="Kistler H.C."/>
            <person name="Rep M."/>
        </authorList>
    </citation>
    <scope>NUCLEOTIDE SEQUENCE [LARGE SCALE GENOMIC DNA]</scope>
    <source>
        <strain evidence="4">M3125 / FGSC 7600</strain>
    </source>
</reference>
<dbReference type="PROSITE" id="PS51819">
    <property type="entry name" value="VOC"/>
    <property type="match status" value="1"/>
</dbReference>
<dbReference type="KEGG" id="fvr:FVEG_01675"/>
<dbReference type="Pfam" id="PF00903">
    <property type="entry name" value="Glyoxalase"/>
    <property type="match status" value="1"/>
</dbReference>
<name>W7LSM8_GIBM7</name>
<dbReference type="GO" id="GO:0004462">
    <property type="term" value="F:lactoylglutathione lyase activity"/>
    <property type="evidence" value="ECO:0007669"/>
    <property type="project" value="InterPro"/>
</dbReference>
<dbReference type="eggNOG" id="KOG2944">
    <property type="taxonomic scope" value="Eukaryota"/>
</dbReference>
<dbReference type="VEuPathDB" id="FungiDB:FVEG_01675"/>
<evidence type="ECO:0000259" key="2">
    <source>
        <dbReference type="PROSITE" id="PS51819"/>
    </source>
</evidence>
<gene>
    <name evidence="3" type="ORF">FVEG_01675</name>
</gene>
<dbReference type="PANTHER" id="PTHR10374">
    <property type="entry name" value="LACTOYLGLUTATHIONE LYASE GLYOXALASE I"/>
    <property type="match status" value="1"/>
</dbReference>
<dbReference type="InterPro" id="IPR018146">
    <property type="entry name" value="Glyoxalase_1_CS"/>
</dbReference>